<name>A0A1H2T157_9GAMM</name>
<gene>
    <name evidence="4" type="ORF">SAMN04487960_102291</name>
</gene>
<dbReference type="OrthoDB" id="6370072at2"/>
<keyword evidence="2" id="KW-0732">Signal</keyword>
<dbReference type="PROSITE" id="PS00018">
    <property type="entry name" value="EF_HAND_1"/>
    <property type="match status" value="2"/>
</dbReference>
<feature type="region of interest" description="Disordered" evidence="1">
    <location>
        <begin position="72"/>
        <end position="108"/>
    </location>
</feature>
<evidence type="ECO:0000313" key="4">
    <source>
        <dbReference type="EMBL" id="SDW37029.1"/>
    </source>
</evidence>
<dbReference type="InterPro" id="IPR011992">
    <property type="entry name" value="EF-hand-dom_pair"/>
</dbReference>
<protein>
    <submittedName>
        <fullName evidence="4">EF hand</fullName>
    </submittedName>
</protein>
<feature type="domain" description="EF-hand" evidence="3">
    <location>
        <begin position="48"/>
        <end position="66"/>
    </location>
</feature>
<proteinExistence type="predicted"/>
<feature type="compositionally biased region" description="Basic and acidic residues" evidence="1">
    <location>
        <begin position="84"/>
        <end position="98"/>
    </location>
</feature>
<reference evidence="4 5" key="1">
    <citation type="submission" date="2016-10" db="EMBL/GenBank/DDBJ databases">
        <authorList>
            <person name="de Groot N.N."/>
        </authorList>
    </citation>
    <scope>NUCLEOTIDE SEQUENCE [LARGE SCALE GENOMIC DNA]</scope>
    <source>
        <strain evidence="4 5">CGMCC 1.7059</strain>
    </source>
</reference>
<evidence type="ECO:0000259" key="3">
    <source>
        <dbReference type="Pfam" id="PF13202"/>
    </source>
</evidence>
<evidence type="ECO:0000256" key="1">
    <source>
        <dbReference type="SAM" id="MobiDB-lite"/>
    </source>
</evidence>
<dbReference type="Gene3D" id="1.10.238.10">
    <property type="entry name" value="EF-hand"/>
    <property type="match status" value="1"/>
</dbReference>
<dbReference type="InterPro" id="IPR002048">
    <property type="entry name" value="EF_hand_dom"/>
</dbReference>
<evidence type="ECO:0000256" key="2">
    <source>
        <dbReference type="SAM" id="SignalP"/>
    </source>
</evidence>
<sequence>MKIRTITCATVISVSLMAPFAFAGSDSADSSADSMAGDMESSRPKAPVFEVLDANADGVISAEELNVYGATAAGQPEAGDPAELEMRDMNGDGNITREEFDEGAMSWD</sequence>
<evidence type="ECO:0000313" key="5">
    <source>
        <dbReference type="Proteomes" id="UP000199675"/>
    </source>
</evidence>
<dbReference type="InterPro" id="IPR018247">
    <property type="entry name" value="EF_Hand_1_Ca_BS"/>
</dbReference>
<dbReference type="EMBL" id="FNNE01000002">
    <property type="protein sequence ID" value="SDW37029.1"/>
    <property type="molecule type" value="Genomic_DNA"/>
</dbReference>
<organism evidence="4 5">
    <name type="scientific">Marinobacter mobilis</name>
    <dbReference type="NCBI Taxonomy" id="488533"/>
    <lineage>
        <taxon>Bacteria</taxon>
        <taxon>Pseudomonadati</taxon>
        <taxon>Pseudomonadota</taxon>
        <taxon>Gammaproteobacteria</taxon>
        <taxon>Pseudomonadales</taxon>
        <taxon>Marinobacteraceae</taxon>
        <taxon>Marinobacter</taxon>
    </lineage>
</organism>
<dbReference type="SUPFAM" id="SSF47473">
    <property type="entry name" value="EF-hand"/>
    <property type="match status" value="1"/>
</dbReference>
<dbReference type="Proteomes" id="UP000199675">
    <property type="component" value="Unassembled WGS sequence"/>
</dbReference>
<feature type="signal peptide" evidence="2">
    <location>
        <begin position="1"/>
        <end position="23"/>
    </location>
</feature>
<dbReference type="Pfam" id="PF13202">
    <property type="entry name" value="EF-hand_5"/>
    <property type="match status" value="2"/>
</dbReference>
<keyword evidence="5" id="KW-1185">Reference proteome</keyword>
<feature type="domain" description="EF-hand" evidence="3">
    <location>
        <begin position="88"/>
        <end position="100"/>
    </location>
</feature>
<dbReference type="GO" id="GO:0005509">
    <property type="term" value="F:calcium ion binding"/>
    <property type="evidence" value="ECO:0007669"/>
    <property type="project" value="InterPro"/>
</dbReference>
<dbReference type="AlphaFoldDB" id="A0A1H2T157"/>
<accession>A0A1H2T157</accession>
<feature type="chain" id="PRO_5011592693" evidence="2">
    <location>
        <begin position="24"/>
        <end position="108"/>
    </location>
</feature>
<dbReference type="RefSeq" id="WP_091811646.1">
    <property type="nucleotide sequence ID" value="NZ_FNNE01000002.1"/>
</dbReference>